<dbReference type="Proteomes" id="UP000479190">
    <property type="component" value="Unassembled WGS sequence"/>
</dbReference>
<organism evidence="1 2">
    <name type="scientific">Trichogramma brassicae</name>
    <dbReference type="NCBI Taxonomy" id="86971"/>
    <lineage>
        <taxon>Eukaryota</taxon>
        <taxon>Metazoa</taxon>
        <taxon>Ecdysozoa</taxon>
        <taxon>Arthropoda</taxon>
        <taxon>Hexapoda</taxon>
        <taxon>Insecta</taxon>
        <taxon>Pterygota</taxon>
        <taxon>Neoptera</taxon>
        <taxon>Endopterygota</taxon>
        <taxon>Hymenoptera</taxon>
        <taxon>Apocrita</taxon>
        <taxon>Proctotrupomorpha</taxon>
        <taxon>Chalcidoidea</taxon>
        <taxon>Trichogrammatidae</taxon>
        <taxon>Trichogramma</taxon>
    </lineage>
</organism>
<gene>
    <name evidence="1" type="ORF">TBRA_LOCUS2157</name>
</gene>
<protein>
    <submittedName>
        <fullName evidence="1">Uncharacterized protein</fullName>
    </submittedName>
</protein>
<dbReference type="AlphaFoldDB" id="A0A6H5I2T1"/>
<evidence type="ECO:0000313" key="2">
    <source>
        <dbReference type="Proteomes" id="UP000479190"/>
    </source>
</evidence>
<proteinExistence type="predicted"/>
<accession>A0A6H5I2T1</accession>
<dbReference type="EMBL" id="CADCXV010000424">
    <property type="protein sequence ID" value="CAB0030141.1"/>
    <property type="molecule type" value="Genomic_DNA"/>
</dbReference>
<evidence type="ECO:0000313" key="1">
    <source>
        <dbReference type="EMBL" id="CAB0030141.1"/>
    </source>
</evidence>
<name>A0A6H5I2T1_9HYME</name>
<keyword evidence="2" id="KW-1185">Reference proteome</keyword>
<reference evidence="1 2" key="1">
    <citation type="submission" date="2020-02" db="EMBL/GenBank/DDBJ databases">
        <authorList>
            <person name="Ferguson B K."/>
        </authorList>
    </citation>
    <scope>NUCLEOTIDE SEQUENCE [LARGE SCALE GENOMIC DNA]</scope>
</reference>
<sequence length="368" mass="42642">MLLEREICAGYTFKKCNQRRLYFLYNRPSQKRIIYTDYTFEKSNLRRFYFFQNKARQQKLGGFYISFMNLPEHLRDFIGNVHPIATTKQEYIKTYGIDECLSAFMLELMSLESDAGEKMDNIHINILEWLKDLTYTMDNEEILMISILKSKFGTTKFQNKKIVKRLRIKIEETWGSKYPHLMFVDKVAQKLVEQFSSLQGDWKGDNYIEINKKSKHPILIAMNDTGSITPSFYNILINSRCMTIGENFITAFDIYLKTMLVFSISPPDILKDFFDFFYVLIEVKDLKDCSEKLDTPVHLACDSCFNCGQQKEVSTSGRLLHHLRLLDLSTPATLNPVGQEIQLRPLIDACSPSIASTLNSSDPAHLGV</sequence>